<dbReference type="SUPFAM" id="SSF51338">
    <property type="entry name" value="Composite domain of metallo-dependent hydrolases"/>
    <property type="match status" value="1"/>
</dbReference>
<accession>A0A0D2GWS9</accession>
<dbReference type="Gene3D" id="3.20.20.140">
    <property type="entry name" value="Metal-dependent hydrolases"/>
    <property type="match status" value="1"/>
</dbReference>
<dbReference type="EMBL" id="KN846969">
    <property type="protein sequence ID" value="KIW85448.1"/>
    <property type="molecule type" value="Genomic_DNA"/>
</dbReference>
<dbReference type="InterPro" id="IPR051781">
    <property type="entry name" value="Metallo-dep_Hydrolase"/>
</dbReference>
<protein>
    <recommendedName>
        <fullName evidence="1">Amidohydrolase-related domain-containing protein</fullName>
    </recommendedName>
</protein>
<reference evidence="2 3" key="1">
    <citation type="submission" date="2015-01" db="EMBL/GenBank/DDBJ databases">
        <title>The Genome Sequence of Fonsecaea pedrosoi CBS 271.37.</title>
        <authorList>
            <consortium name="The Broad Institute Genomics Platform"/>
            <person name="Cuomo C."/>
            <person name="de Hoog S."/>
            <person name="Gorbushina A."/>
            <person name="Stielow B."/>
            <person name="Teixiera M."/>
            <person name="Abouelleil A."/>
            <person name="Chapman S.B."/>
            <person name="Priest M."/>
            <person name="Young S.K."/>
            <person name="Wortman J."/>
            <person name="Nusbaum C."/>
            <person name="Birren B."/>
        </authorList>
    </citation>
    <scope>NUCLEOTIDE SEQUENCE [LARGE SCALE GENOMIC DNA]</scope>
    <source>
        <strain evidence="2 3">CBS 271.37</strain>
    </source>
</reference>
<evidence type="ECO:0000313" key="2">
    <source>
        <dbReference type="EMBL" id="KIW85448.1"/>
    </source>
</evidence>
<sequence length="415" mass="43905">MASTAIVNAHVFDGENVFPATTTVVVSGATITAVGGTVPDGATVINGEGCTLLPGLIDSHVHTGIPQLELALKFGVTTELEMMGYWDAESRQQIAERDDLADLRTASYGLTAPDGHPNQLTKRLDASVPLPHHHHHETPSGEAVLTTATTPDEAVTFVKQRVSEGADYIKIMIEDGTVFASPGLPMLSRETLSAAVTEAHKHDKLVIAHAMTYEAAEVAAEVGVDGLSHLFLDRGADPNILEKLKGKFIIPCLCLDASILGIKPTTFASDHRVSASLPQTWLTHLNGSMDTFPGGDFSTVLKTVAALRAMGTIDVLVGTDSSFPVPHLAGIAHGASVHYELQLLVEAGFTPVEALRGATSVPARRFGLGDRGLIREGMRADLVLVQGDPTGDIRDTLSIKSVWRRGKLLASTAGL</sequence>
<dbReference type="Pfam" id="PF01979">
    <property type="entry name" value="Amidohydro_1"/>
    <property type="match status" value="1"/>
</dbReference>
<dbReference type="GO" id="GO:0016810">
    <property type="term" value="F:hydrolase activity, acting on carbon-nitrogen (but not peptide) bonds"/>
    <property type="evidence" value="ECO:0007669"/>
    <property type="project" value="InterPro"/>
</dbReference>
<keyword evidence="3" id="KW-1185">Reference proteome</keyword>
<evidence type="ECO:0000313" key="3">
    <source>
        <dbReference type="Proteomes" id="UP000053029"/>
    </source>
</evidence>
<feature type="domain" description="Amidohydrolase-related" evidence="1">
    <location>
        <begin position="51"/>
        <end position="408"/>
    </location>
</feature>
<dbReference type="OrthoDB" id="5595695at2759"/>
<dbReference type="VEuPathDB" id="FungiDB:Z517_00838"/>
<dbReference type="RefSeq" id="XP_013289256.1">
    <property type="nucleotide sequence ID" value="XM_013433802.1"/>
</dbReference>
<gene>
    <name evidence="2" type="ORF">Z517_00838</name>
</gene>
<dbReference type="PANTHER" id="PTHR43135">
    <property type="entry name" value="ALPHA-D-RIBOSE 1-METHYLPHOSPHONATE 5-TRIPHOSPHATE DIPHOSPHATASE"/>
    <property type="match status" value="1"/>
</dbReference>
<dbReference type="HOGENOM" id="CLU_023620_6_1_1"/>
<name>A0A0D2GWS9_9EURO</name>
<dbReference type="InterPro" id="IPR011059">
    <property type="entry name" value="Metal-dep_hydrolase_composite"/>
</dbReference>
<dbReference type="AlphaFoldDB" id="A0A0D2GWS9"/>
<dbReference type="GeneID" id="25300328"/>
<organism evidence="2 3">
    <name type="scientific">Fonsecaea pedrosoi CBS 271.37</name>
    <dbReference type="NCBI Taxonomy" id="1442368"/>
    <lineage>
        <taxon>Eukaryota</taxon>
        <taxon>Fungi</taxon>
        <taxon>Dikarya</taxon>
        <taxon>Ascomycota</taxon>
        <taxon>Pezizomycotina</taxon>
        <taxon>Eurotiomycetes</taxon>
        <taxon>Chaetothyriomycetidae</taxon>
        <taxon>Chaetothyriales</taxon>
        <taxon>Herpotrichiellaceae</taxon>
        <taxon>Fonsecaea</taxon>
    </lineage>
</organism>
<dbReference type="STRING" id="1442368.A0A0D2GWS9"/>
<evidence type="ECO:0000259" key="1">
    <source>
        <dbReference type="Pfam" id="PF01979"/>
    </source>
</evidence>
<dbReference type="InterPro" id="IPR032466">
    <property type="entry name" value="Metal_Hydrolase"/>
</dbReference>
<dbReference type="PANTHER" id="PTHR43135:SF3">
    <property type="entry name" value="ALPHA-D-RIBOSE 1-METHYLPHOSPHONATE 5-TRIPHOSPHATE DIPHOSPHATASE"/>
    <property type="match status" value="1"/>
</dbReference>
<dbReference type="Proteomes" id="UP000053029">
    <property type="component" value="Unassembled WGS sequence"/>
</dbReference>
<dbReference type="SUPFAM" id="SSF51556">
    <property type="entry name" value="Metallo-dependent hydrolases"/>
    <property type="match status" value="1"/>
</dbReference>
<dbReference type="InterPro" id="IPR006680">
    <property type="entry name" value="Amidohydro-rel"/>
</dbReference>
<dbReference type="Gene3D" id="2.30.40.10">
    <property type="entry name" value="Urease, subunit C, domain 1"/>
    <property type="match status" value="2"/>
</dbReference>
<proteinExistence type="predicted"/>